<protein>
    <recommendedName>
        <fullName evidence="4">Prepilin-type N-terminal cleavage/methylation domain-containing protein</fullName>
    </recommendedName>
</protein>
<evidence type="ECO:0000256" key="1">
    <source>
        <dbReference type="SAM" id="Phobius"/>
    </source>
</evidence>
<accession>A0A5B9MTX5</accession>
<dbReference type="AlphaFoldDB" id="A0A5B9MTX5"/>
<proteinExistence type="predicted"/>
<reference evidence="2 3" key="1">
    <citation type="submission" date="2019-02" db="EMBL/GenBank/DDBJ databases">
        <title>Planctomycetal bacteria perform biofilm scaping via a novel small molecule.</title>
        <authorList>
            <person name="Jeske O."/>
            <person name="Boedeker C."/>
            <person name="Wiegand S."/>
            <person name="Breitling P."/>
            <person name="Kallscheuer N."/>
            <person name="Jogler M."/>
            <person name="Rohde M."/>
            <person name="Petersen J."/>
            <person name="Medema M.H."/>
            <person name="Surup F."/>
            <person name="Jogler C."/>
        </authorList>
    </citation>
    <scope>NUCLEOTIDE SEQUENCE [LARGE SCALE GENOMIC DNA]</scope>
    <source>
        <strain evidence="2 3">Mal15</strain>
    </source>
</reference>
<evidence type="ECO:0000313" key="2">
    <source>
        <dbReference type="EMBL" id="QEG02488.1"/>
    </source>
</evidence>
<keyword evidence="1" id="KW-0472">Membrane</keyword>
<evidence type="ECO:0008006" key="4">
    <source>
        <dbReference type="Google" id="ProtNLM"/>
    </source>
</evidence>
<dbReference type="Proteomes" id="UP000321353">
    <property type="component" value="Chromosome"/>
</dbReference>
<keyword evidence="1" id="KW-0812">Transmembrane</keyword>
<dbReference type="RefSeq" id="WP_147871420.1">
    <property type="nucleotide sequence ID" value="NZ_CP036264.1"/>
</dbReference>
<dbReference type="EMBL" id="CP036264">
    <property type="protein sequence ID" value="QEG02488.1"/>
    <property type="molecule type" value="Genomic_DNA"/>
</dbReference>
<evidence type="ECO:0000313" key="3">
    <source>
        <dbReference type="Proteomes" id="UP000321353"/>
    </source>
</evidence>
<keyword evidence="3" id="KW-1185">Reference proteome</keyword>
<dbReference type="NCBIfam" id="TIGR02532">
    <property type="entry name" value="IV_pilin_GFxxxE"/>
    <property type="match status" value="1"/>
</dbReference>
<keyword evidence="1" id="KW-1133">Transmembrane helix</keyword>
<organism evidence="2 3">
    <name type="scientific">Stieleria maiorica</name>
    <dbReference type="NCBI Taxonomy" id="2795974"/>
    <lineage>
        <taxon>Bacteria</taxon>
        <taxon>Pseudomonadati</taxon>
        <taxon>Planctomycetota</taxon>
        <taxon>Planctomycetia</taxon>
        <taxon>Pirellulales</taxon>
        <taxon>Pirellulaceae</taxon>
        <taxon>Stieleria</taxon>
    </lineage>
</organism>
<feature type="transmembrane region" description="Helical" evidence="1">
    <location>
        <begin position="21"/>
        <end position="41"/>
    </location>
</feature>
<dbReference type="KEGG" id="smam:Mal15_66090"/>
<dbReference type="InterPro" id="IPR012902">
    <property type="entry name" value="N_methyl_site"/>
</dbReference>
<sequence>MNPPRQRRRSRHGFTLRELSIAIALGGAVMTVAISLVHHAFDWSTLARHRRMDDQTFFHLSRQLRSDLHVTRQADLQTSDTSGQTLRLSVVGDSDVVYTIAGQTVTRSETHQDAAIRNETYRFKRPRTLSLKRLESDNAIRLDVKSITPFDASEVPLWRSLRTSIGLRLRHQNGDIAS</sequence>
<name>A0A5B9MTX5_9BACT</name>
<gene>
    <name evidence="2" type="ORF">Mal15_66090</name>
</gene>